<accession>A0AA88L1Q8</accession>
<evidence type="ECO:0000313" key="8">
    <source>
        <dbReference type="Proteomes" id="UP001187531"/>
    </source>
</evidence>
<keyword evidence="2" id="KW-0964">Secreted</keyword>
<evidence type="ECO:0000259" key="6">
    <source>
        <dbReference type="PROSITE" id="PS50240"/>
    </source>
</evidence>
<dbReference type="Gene3D" id="2.40.10.10">
    <property type="entry name" value="Trypsin-like serine proteases"/>
    <property type="match status" value="1"/>
</dbReference>
<keyword evidence="3" id="KW-0732">Signal</keyword>
<sequence>MNTNEFPVVERTVTKKIFDTKYDFLTYEYDIALLHLEEPVEFPTISPICLPSSDDILLRINAAVTGLGRLSEGATLPNVLQQSGRHEFLLDIFLCTGYDEGGRDACQGDSGVPLQIKGRDGCYFLAGIIRWGIGCAEPNLPGVCTRISKFTSWILENIAS</sequence>
<dbReference type="PANTHER" id="PTHR24253:SF66">
    <property type="entry name" value="SERINE PROTEINASE STUBBLE"/>
    <property type="match status" value="1"/>
</dbReference>
<evidence type="ECO:0000256" key="1">
    <source>
        <dbReference type="ARBA" id="ARBA00004613"/>
    </source>
</evidence>
<reference evidence="7" key="1">
    <citation type="submission" date="2023-07" db="EMBL/GenBank/DDBJ databases">
        <title>Chromosome-level genome assembly of Artemia franciscana.</title>
        <authorList>
            <person name="Jo E."/>
        </authorList>
    </citation>
    <scope>NUCLEOTIDE SEQUENCE</scope>
    <source>
        <tissue evidence="7">Whole body</tissue>
    </source>
</reference>
<dbReference type="EMBL" id="JAVRJZ010000014">
    <property type="protein sequence ID" value="KAK2713247.1"/>
    <property type="molecule type" value="Genomic_DNA"/>
</dbReference>
<organism evidence="7 8">
    <name type="scientific">Artemia franciscana</name>
    <name type="common">Brine shrimp</name>
    <name type="synonym">Artemia sanfranciscana</name>
    <dbReference type="NCBI Taxonomy" id="6661"/>
    <lineage>
        <taxon>Eukaryota</taxon>
        <taxon>Metazoa</taxon>
        <taxon>Ecdysozoa</taxon>
        <taxon>Arthropoda</taxon>
        <taxon>Crustacea</taxon>
        <taxon>Branchiopoda</taxon>
        <taxon>Anostraca</taxon>
        <taxon>Artemiidae</taxon>
        <taxon>Artemia</taxon>
    </lineage>
</organism>
<comment type="caution">
    <text evidence="7">The sequence shown here is derived from an EMBL/GenBank/DDBJ whole genome shotgun (WGS) entry which is preliminary data.</text>
</comment>
<evidence type="ECO:0000256" key="3">
    <source>
        <dbReference type="ARBA" id="ARBA00022729"/>
    </source>
</evidence>
<evidence type="ECO:0000313" key="7">
    <source>
        <dbReference type="EMBL" id="KAK2713247.1"/>
    </source>
</evidence>
<dbReference type="InterPro" id="IPR001254">
    <property type="entry name" value="Trypsin_dom"/>
</dbReference>
<dbReference type="AlphaFoldDB" id="A0AA88L1Q8"/>
<keyword evidence="4" id="KW-1015">Disulfide bond</keyword>
<dbReference type="SUPFAM" id="SSF50494">
    <property type="entry name" value="Trypsin-like serine proteases"/>
    <property type="match status" value="1"/>
</dbReference>
<dbReference type="GO" id="GO:0006508">
    <property type="term" value="P:proteolysis"/>
    <property type="evidence" value="ECO:0007669"/>
    <property type="project" value="InterPro"/>
</dbReference>
<evidence type="ECO:0000256" key="2">
    <source>
        <dbReference type="ARBA" id="ARBA00022525"/>
    </source>
</evidence>
<keyword evidence="8" id="KW-1185">Reference proteome</keyword>
<dbReference type="GO" id="GO:0005576">
    <property type="term" value="C:extracellular region"/>
    <property type="evidence" value="ECO:0007669"/>
    <property type="project" value="UniProtKB-SubCell"/>
</dbReference>
<protein>
    <recommendedName>
        <fullName evidence="6">Peptidase S1 domain-containing protein</fullName>
    </recommendedName>
</protein>
<dbReference type="InterPro" id="IPR009003">
    <property type="entry name" value="Peptidase_S1_PA"/>
</dbReference>
<name>A0AA88L1Q8_ARTSF</name>
<dbReference type="PROSITE" id="PS50240">
    <property type="entry name" value="TRYPSIN_DOM"/>
    <property type="match status" value="1"/>
</dbReference>
<evidence type="ECO:0000256" key="5">
    <source>
        <dbReference type="ARBA" id="ARBA00023180"/>
    </source>
</evidence>
<comment type="subcellular location">
    <subcellularLocation>
        <location evidence="1">Secreted</location>
    </subcellularLocation>
</comment>
<dbReference type="InterPro" id="IPR001314">
    <property type="entry name" value="Peptidase_S1A"/>
</dbReference>
<dbReference type="PRINTS" id="PR00722">
    <property type="entry name" value="CHYMOTRYPSIN"/>
</dbReference>
<gene>
    <name evidence="7" type="ORF">QYM36_009201</name>
</gene>
<dbReference type="SMART" id="SM00020">
    <property type="entry name" value="Tryp_SPc"/>
    <property type="match status" value="1"/>
</dbReference>
<dbReference type="Pfam" id="PF00089">
    <property type="entry name" value="Trypsin"/>
    <property type="match status" value="1"/>
</dbReference>
<dbReference type="GO" id="GO:0004252">
    <property type="term" value="F:serine-type endopeptidase activity"/>
    <property type="evidence" value="ECO:0007669"/>
    <property type="project" value="InterPro"/>
</dbReference>
<keyword evidence="5" id="KW-0325">Glycoprotein</keyword>
<dbReference type="CDD" id="cd00190">
    <property type="entry name" value="Tryp_SPc"/>
    <property type="match status" value="1"/>
</dbReference>
<evidence type="ECO:0000256" key="4">
    <source>
        <dbReference type="ARBA" id="ARBA00023157"/>
    </source>
</evidence>
<feature type="domain" description="Peptidase S1" evidence="6">
    <location>
        <begin position="1"/>
        <end position="159"/>
    </location>
</feature>
<proteinExistence type="predicted"/>
<dbReference type="Proteomes" id="UP001187531">
    <property type="component" value="Unassembled WGS sequence"/>
</dbReference>
<dbReference type="FunFam" id="2.40.10.10:FF:000054">
    <property type="entry name" value="Complement C1r subcomponent"/>
    <property type="match status" value="1"/>
</dbReference>
<dbReference type="InterPro" id="IPR043504">
    <property type="entry name" value="Peptidase_S1_PA_chymotrypsin"/>
</dbReference>
<dbReference type="PANTHER" id="PTHR24253">
    <property type="entry name" value="TRANSMEMBRANE PROTEASE SERINE"/>
    <property type="match status" value="1"/>
</dbReference>